<feature type="compositionally biased region" description="Basic and acidic residues" evidence="1">
    <location>
        <begin position="218"/>
        <end position="234"/>
    </location>
</feature>
<dbReference type="AlphaFoldDB" id="A0A2M9CRY0"/>
<dbReference type="OrthoDB" id="33953at2"/>
<gene>
    <name evidence="2" type="ORF">BXY57_0210</name>
</gene>
<proteinExistence type="predicted"/>
<evidence type="ECO:0000313" key="2">
    <source>
        <dbReference type="EMBL" id="PJJ74649.1"/>
    </source>
</evidence>
<dbReference type="Proteomes" id="UP000230000">
    <property type="component" value="Unassembled WGS sequence"/>
</dbReference>
<dbReference type="RefSeq" id="WP_100313354.1">
    <property type="nucleotide sequence ID" value="NZ_PGFG01000001.1"/>
</dbReference>
<accession>A0A2M9CRY0</accession>
<evidence type="ECO:0000256" key="1">
    <source>
        <dbReference type="SAM" id="MobiDB-lite"/>
    </source>
</evidence>
<feature type="region of interest" description="Disordered" evidence="1">
    <location>
        <begin position="194"/>
        <end position="236"/>
    </location>
</feature>
<comment type="caution">
    <text evidence="2">The sequence shown here is derived from an EMBL/GenBank/DDBJ whole genome shotgun (WGS) entry which is preliminary data.</text>
</comment>
<keyword evidence="3" id="KW-1185">Reference proteome</keyword>
<evidence type="ECO:0000313" key="3">
    <source>
        <dbReference type="Proteomes" id="UP000230000"/>
    </source>
</evidence>
<dbReference type="EMBL" id="PGFG01000001">
    <property type="protein sequence ID" value="PJJ74649.1"/>
    <property type="molecule type" value="Genomic_DNA"/>
</dbReference>
<reference evidence="2 3" key="1">
    <citation type="submission" date="2017-11" db="EMBL/GenBank/DDBJ databases">
        <title>Genomic Encyclopedia of Archaeal and Bacterial Type Strains, Phase II (KMG-II): From Individual Species to Whole Genera.</title>
        <authorList>
            <person name="Goeker M."/>
        </authorList>
    </citation>
    <scope>NUCLEOTIDE SEQUENCE [LARGE SCALE GENOMIC DNA]</scope>
    <source>
        <strain evidence="2 3">DSM 27268</strain>
    </source>
</reference>
<name>A0A2M9CRY0_9BACT</name>
<sequence length="444" mass="49188">MPQQEKEKTAASAPAKGIAIPCMPELLKDDHCDVFHFKRILTYPVSFNFRDQRLNLTAEVILHFRFRRCTLGLTLGDPIYSTTLLPGEKVKLATTDRRSRFTFDSESKLSYRSEQIAEEQYYMTAFQHYMADGANSQSGKVSESNSSDWNFHGDAHGSVGLGLFGGSADASTNANGSHNSSSVLDYLHEQRSHAQASATQAVGETHKAHSLSVGEVSSRTHIEGESEDHFEASSREFSNPNRCHAISFIFYRLHKKQRVEYELEAIERRIKDPVAPVRRPFTPAVAKTAIAFVPQDVAATQKKVVTDAELLSATSGANQAPALLRLNAAFPSPSGAESAGLPISPDIRKAAMDAVDKELQNQGIFDQRRQVSPDLQKQIRFEATFSLPTAGVIVKGFMDECDICEPLAKERMQLENDLLRKQIDLLEKSQEYRCCPPAPAQNPS</sequence>
<protein>
    <submittedName>
        <fullName evidence="2">Uncharacterized protein</fullName>
    </submittedName>
</protein>
<organism evidence="2 3">
    <name type="scientific">Thermoflavifilum aggregans</name>
    <dbReference type="NCBI Taxonomy" id="454188"/>
    <lineage>
        <taxon>Bacteria</taxon>
        <taxon>Pseudomonadati</taxon>
        <taxon>Bacteroidota</taxon>
        <taxon>Chitinophagia</taxon>
        <taxon>Chitinophagales</taxon>
        <taxon>Chitinophagaceae</taxon>
        <taxon>Thermoflavifilum</taxon>
    </lineage>
</organism>